<comment type="function">
    <text evidence="10">Participates in the translocation of lipoproteins from the inner membrane to the outer membrane. Only forms a complex with a lipoprotein if the residue after the N-terminal Cys is not an aspartate (The Asp acts as a targeting signal to indicate that the lipoprotein should stay in the inner membrane).</text>
</comment>
<keyword evidence="9 10" id="KW-0143">Chaperone</keyword>
<keyword evidence="7 10" id="KW-0574">Periplasm</keyword>
<evidence type="ECO:0000256" key="5">
    <source>
        <dbReference type="ARBA" id="ARBA00022448"/>
    </source>
</evidence>
<gene>
    <name evidence="10 11" type="primary">lolA</name>
    <name evidence="11" type="ORF">M9393_01275</name>
</gene>
<evidence type="ECO:0000256" key="2">
    <source>
        <dbReference type="ARBA" id="ARBA00007615"/>
    </source>
</evidence>
<evidence type="ECO:0000256" key="7">
    <source>
        <dbReference type="ARBA" id="ARBA00022764"/>
    </source>
</evidence>
<evidence type="ECO:0000313" key="12">
    <source>
        <dbReference type="Proteomes" id="UP001056209"/>
    </source>
</evidence>
<dbReference type="GO" id="GO:0042953">
    <property type="term" value="P:lipoprotein transport"/>
    <property type="evidence" value="ECO:0007669"/>
    <property type="project" value="InterPro"/>
</dbReference>
<organism evidence="11 12">
    <name type="scientific">Candidatus Blochmannia vicinus</name>
    <name type="common">nom. nud.</name>
    <dbReference type="NCBI Taxonomy" id="251540"/>
    <lineage>
        <taxon>Bacteria</taxon>
        <taxon>Pseudomonadati</taxon>
        <taxon>Pseudomonadota</taxon>
        <taxon>Gammaproteobacteria</taxon>
        <taxon>Enterobacterales</taxon>
        <taxon>Enterobacteriaceae</taxon>
        <taxon>ant endosymbionts</taxon>
        <taxon>Candidatus Blochmanniella</taxon>
    </lineage>
</organism>
<comment type="similarity">
    <text evidence="2 10">Belongs to the LolA family.</text>
</comment>
<proteinExistence type="inferred from homology"/>
<evidence type="ECO:0000256" key="10">
    <source>
        <dbReference type="HAMAP-Rule" id="MF_00240"/>
    </source>
</evidence>
<protein>
    <recommendedName>
        <fullName evidence="4 10">Outer-membrane lipoprotein carrier protein</fullName>
    </recommendedName>
</protein>
<keyword evidence="6" id="KW-0732">Signal</keyword>
<dbReference type="PANTHER" id="PTHR35869">
    <property type="entry name" value="OUTER-MEMBRANE LIPOPROTEIN CARRIER PROTEIN"/>
    <property type="match status" value="1"/>
</dbReference>
<evidence type="ECO:0000256" key="3">
    <source>
        <dbReference type="ARBA" id="ARBA00011245"/>
    </source>
</evidence>
<sequence>MYAVFLSVVIIISAISDDTSVITLRDRLKKINYFYARFTQKVINANDNILLEGYGELWIKRPNLFNWHMISPEENFLISDGKTLWFYVPFIKQVTAYWLQNFSDNIFFMLFSDNNIHKWDNYNVIQRGDFFYLIPIRDNCNLQECRVKITNCGTIEQFSIFEKKDQYIDYYLLDQNNNTIDIKNFSFNFSEDIQLDEQRE</sequence>
<keyword evidence="8 10" id="KW-0653">Protein transport</keyword>
<reference evidence="11" key="1">
    <citation type="submission" date="2022-05" db="EMBL/GenBank/DDBJ databases">
        <title>Impact of host demography and evolutionary history on endosymbiont molecular evolution: a test in carpenter ants (Genus Camponotus) and their Blochmannia endosymbionts.</title>
        <authorList>
            <person name="Manthey J.D."/>
            <person name="Giron J.C."/>
            <person name="Hruska J.P."/>
        </authorList>
    </citation>
    <scope>NUCLEOTIDE SEQUENCE</scope>
    <source>
        <strain evidence="11">C-039</strain>
    </source>
</reference>
<dbReference type="PANTHER" id="PTHR35869:SF1">
    <property type="entry name" value="OUTER-MEMBRANE LIPOPROTEIN CARRIER PROTEIN"/>
    <property type="match status" value="1"/>
</dbReference>
<dbReference type="HAMAP" id="MF_00240">
    <property type="entry name" value="LolA"/>
    <property type="match status" value="1"/>
</dbReference>
<dbReference type="Gene3D" id="2.50.20.10">
    <property type="entry name" value="Lipoprotein localisation LolA/LolB/LppX"/>
    <property type="match status" value="1"/>
</dbReference>
<dbReference type="EMBL" id="CP097753">
    <property type="protein sequence ID" value="URJ28373.1"/>
    <property type="molecule type" value="Genomic_DNA"/>
</dbReference>
<dbReference type="CDD" id="cd16325">
    <property type="entry name" value="LolA"/>
    <property type="match status" value="1"/>
</dbReference>
<evidence type="ECO:0000256" key="9">
    <source>
        <dbReference type="ARBA" id="ARBA00023186"/>
    </source>
</evidence>
<evidence type="ECO:0000256" key="8">
    <source>
        <dbReference type="ARBA" id="ARBA00022927"/>
    </source>
</evidence>
<dbReference type="InterPro" id="IPR029046">
    <property type="entry name" value="LolA/LolB/LppX"/>
</dbReference>
<dbReference type="SUPFAM" id="SSF89392">
    <property type="entry name" value="Prokaryotic lipoproteins and lipoprotein localization factors"/>
    <property type="match status" value="1"/>
</dbReference>
<comment type="subcellular location">
    <subcellularLocation>
        <location evidence="1 10">Periplasm</location>
    </subcellularLocation>
</comment>
<dbReference type="InterPro" id="IPR018323">
    <property type="entry name" value="OM_lipoprot_carrier_LolA_Pbac"/>
</dbReference>
<dbReference type="AlphaFoldDB" id="A0A9Q8X152"/>
<evidence type="ECO:0000256" key="6">
    <source>
        <dbReference type="ARBA" id="ARBA00022729"/>
    </source>
</evidence>
<comment type="subunit">
    <text evidence="3 10">Monomer.</text>
</comment>
<dbReference type="InterPro" id="IPR004564">
    <property type="entry name" value="OM_lipoprot_carrier_LolA-like"/>
</dbReference>
<name>A0A9Q8X152_9ENTR</name>
<dbReference type="GO" id="GO:0030288">
    <property type="term" value="C:outer membrane-bounded periplasmic space"/>
    <property type="evidence" value="ECO:0007669"/>
    <property type="project" value="TreeGrafter"/>
</dbReference>
<keyword evidence="5 10" id="KW-0813">Transport</keyword>
<evidence type="ECO:0000256" key="1">
    <source>
        <dbReference type="ARBA" id="ARBA00004418"/>
    </source>
</evidence>
<accession>A0A9Q8X152</accession>
<evidence type="ECO:0000313" key="11">
    <source>
        <dbReference type="EMBL" id="URJ28373.1"/>
    </source>
</evidence>
<evidence type="ECO:0000256" key="4">
    <source>
        <dbReference type="ARBA" id="ARBA00014035"/>
    </source>
</evidence>
<dbReference type="RefSeq" id="WP_250248829.1">
    <property type="nucleotide sequence ID" value="NZ_CP097753.1"/>
</dbReference>
<dbReference type="GO" id="GO:0044874">
    <property type="term" value="P:lipoprotein localization to outer membrane"/>
    <property type="evidence" value="ECO:0007669"/>
    <property type="project" value="UniProtKB-UniRule"/>
</dbReference>
<dbReference type="NCBIfam" id="TIGR00547">
    <property type="entry name" value="lolA"/>
    <property type="match status" value="1"/>
</dbReference>
<dbReference type="Pfam" id="PF03548">
    <property type="entry name" value="LolA"/>
    <property type="match status" value="1"/>
</dbReference>
<dbReference type="Proteomes" id="UP001056209">
    <property type="component" value="Chromosome"/>
</dbReference>
<keyword evidence="11" id="KW-0449">Lipoprotein</keyword>